<keyword evidence="3" id="KW-1185">Reference proteome</keyword>
<evidence type="ECO:0000313" key="2">
    <source>
        <dbReference type="EMBL" id="RLK02627.1"/>
    </source>
</evidence>
<evidence type="ECO:0000256" key="1">
    <source>
        <dbReference type="SAM" id="MobiDB-lite"/>
    </source>
</evidence>
<reference evidence="2 3" key="1">
    <citation type="submission" date="2018-10" db="EMBL/GenBank/DDBJ databases">
        <title>Genomic Encyclopedia of Archaeal and Bacterial Type Strains, Phase II (KMG-II): from individual species to whole genera.</title>
        <authorList>
            <person name="Goeker M."/>
        </authorList>
    </citation>
    <scope>NUCLEOTIDE SEQUENCE [LARGE SCALE GENOMIC DNA]</scope>
    <source>
        <strain evidence="2 3">DSM 29317</strain>
    </source>
</reference>
<accession>A0A497ZHT6</accession>
<evidence type="ECO:0000313" key="3">
    <source>
        <dbReference type="Proteomes" id="UP000271700"/>
    </source>
</evidence>
<protein>
    <submittedName>
        <fullName evidence="2">Uncharacterized protein</fullName>
    </submittedName>
</protein>
<comment type="caution">
    <text evidence="2">The sequence shown here is derived from an EMBL/GenBank/DDBJ whole genome shotgun (WGS) entry which is preliminary data.</text>
</comment>
<dbReference type="AlphaFoldDB" id="A0A497ZHT6"/>
<sequence>MESEPRKLDEETLDASIAEILNKEDLAPPPVIDNEPTRPEFPSLKSQEVLAAKPDTGRKSFLRQTWAQLSGAA</sequence>
<proteinExistence type="predicted"/>
<dbReference type="Proteomes" id="UP000271700">
    <property type="component" value="Unassembled WGS sequence"/>
</dbReference>
<feature type="region of interest" description="Disordered" evidence="1">
    <location>
        <begin position="20"/>
        <end position="52"/>
    </location>
</feature>
<organism evidence="2 3">
    <name type="scientific">Ruegeria conchae</name>
    <dbReference type="NCBI Taxonomy" id="981384"/>
    <lineage>
        <taxon>Bacteria</taxon>
        <taxon>Pseudomonadati</taxon>
        <taxon>Pseudomonadota</taxon>
        <taxon>Alphaproteobacteria</taxon>
        <taxon>Rhodobacterales</taxon>
        <taxon>Roseobacteraceae</taxon>
        <taxon>Ruegeria</taxon>
    </lineage>
</organism>
<dbReference type="RefSeq" id="WP_139056617.1">
    <property type="nucleotide sequence ID" value="NZ_AEYW01000016.1"/>
</dbReference>
<gene>
    <name evidence="2" type="ORF">CLV75_3179</name>
</gene>
<name>A0A497ZHT6_9RHOB</name>
<dbReference type="EMBL" id="RCCT01000005">
    <property type="protein sequence ID" value="RLK02627.1"/>
    <property type="molecule type" value="Genomic_DNA"/>
</dbReference>